<keyword evidence="3" id="KW-1185">Reference proteome</keyword>
<dbReference type="RefSeq" id="WP_008686960.1">
    <property type="nucleotide sequence ID" value="NZ_AP024510.1"/>
</dbReference>
<gene>
    <name evidence="2" type="ORF">EDD61_109136</name>
</gene>
<comment type="caution">
    <text evidence="2">The sequence shown here is derived from an EMBL/GenBank/DDBJ whole genome shotgun (WGS) entry which is preliminary data.</text>
</comment>
<evidence type="ECO:0000259" key="1">
    <source>
        <dbReference type="PROSITE" id="PS50943"/>
    </source>
</evidence>
<dbReference type="Pfam" id="PF01381">
    <property type="entry name" value="HTH_3"/>
    <property type="match status" value="1"/>
</dbReference>
<sequence>MVGNYGEIIKEALAINNMTQKQLAKKLHLSPQTINSLLQGRTSIRLDDFFMIAEILHLDPGKIFTTDNEDAKAIDAYLSAAIHKLDDYQRELILALLRYFHHVNKRLK</sequence>
<evidence type="ECO:0000313" key="3">
    <source>
        <dbReference type="Proteomes" id="UP000295773"/>
    </source>
</evidence>
<dbReference type="GeneID" id="73796542"/>
<name>A0A4R3TFN9_9FIRM</name>
<accession>A0A4R3TFN9</accession>
<dbReference type="InterPro" id="IPR010982">
    <property type="entry name" value="Lambda_DNA-bd_dom_sf"/>
</dbReference>
<dbReference type="Proteomes" id="UP000295773">
    <property type="component" value="Unassembled WGS sequence"/>
</dbReference>
<feature type="domain" description="HTH cro/C1-type" evidence="1">
    <location>
        <begin position="9"/>
        <end position="63"/>
    </location>
</feature>
<dbReference type="GO" id="GO:0003677">
    <property type="term" value="F:DNA binding"/>
    <property type="evidence" value="ECO:0007669"/>
    <property type="project" value="InterPro"/>
</dbReference>
<dbReference type="SMART" id="SM00530">
    <property type="entry name" value="HTH_XRE"/>
    <property type="match status" value="1"/>
</dbReference>
<evidence type="ECO:0000313" key="2">
    <source>
        <dbReference type="EMBL" id="TCU60096.1"/>
    </source>
</evidence>
<dbReference type="PROSITE" id="PS50943">
    <property type="entry name" value="HTH_CROC1"/>
    <property type="match status" value="1"/>
</dbReference>
<protein>
    <submittedName>
        <fullName evidence="2">Helix-turn-helix protein</fullName>
    </submittedName>
</protein>
<organism evidence="2 3">
    <name type="scientific">Longicatena caecimuris</name>
    <dbReference type="NCBI Taxonomy" id="1796635"/>
    <lineage>
        <taxon>Bacteria</taxon>
        <taxon>Bacillati</taxon>
        <taxon>Bacillota</taxon>
        <taxon>Erysipelotrichia</taxon>
        <taxon>Erysipelotrichales</taxon>
        <taxon>Erysipelotrichaceae</taxon>
        <taxon>Longicatena</taxon>
    </lineage>
</organism>
<dbReference type="InterPro" id="IPR001387">
    <property type="entry name" value="Cro/C1-type_HTH"/>
</dbReference>
<reference evidence="2 3" key="1">
    <citation type="submission" date="2019-03" db="EMBL/GenBank/DDBJ databases">
        <title>Genomic Encyclopedia of Type Strains, Phase IV (KMG-IV): sequencing the most valuable type-strain genomes for metagenomic binning, comparative biology and taxonomic classification.</title>
        <authorList>
            <person name="Goeker M."/>
        </authorList>
    </citation>
    <scope>NUCLEOTIDE SEQUENCE [LARGE SCALE GENOMIC DNA]</scope>
    <source>
        <strain evidence="2 3">DSM 29481</strain>
    </source>
</reference>
<dbReference type="CDD" id="cd00093">
    <property type="entry name" value="HTH_XRE"/>
    <property type="match status" value="1"/>
</dbReference>
<proteinExistence type="predicted"/>
<dbReference type="EMBL" id="SMBP01000009">
    <property type="protein sequence ID" value="TCU60096.1"/>
    <property type="molecule type" value="Genomic_DNA"/>
</dbReference>
<dbReference type="Gene3D" id="1.10.260.40">
    <property type="entry name" value="lambda repressor-like DNA-binding domains"/>
    <property type="match status" value="1"/>
</dbReference>
<dbReference type="AlphaFoldDB" id="A0A4R3TFN9"/>
<dbReference type="SUPFAM" id="SSF47413">
    <property type="entry name" value="lambda repressor-like DNA-binding domains"/>
    <property type="match status" value="1"/>
</dbReference>